<evidence type="ECO:0000313" key="2">
    <source>
        <dbReference type="EMBL" id="SFH74774.1"/>
    </source>
</evidence>
<dbReference type="PANTHER" id="PTHR34219:SF3">
    <property type="entry name" value="BLL7967 PROTEIN"/>
    <property type="match status" value="1"/>
</dbReference>
<protein>
    <submittedName>
        <fullName evidence="2">Uncharacterized iron-regulated membrane protein</fullName>
    </submittedName>
</protein>
<keyword evidence="1" id="KW-0472">Membrane</keyword>
<feature type="transmembrane region" description="Helical" evidence="1">
    <location>
        <begin position="191"/>
        <end position="215"/>
    </location>
</feature>
<sequence length="384" mass="43305">MRRRTFRKIWLLTHRWLGVTVGLLLALTSLTGSVLVFRSMIDEQLNPQIFRTVPNESRCSLEEVLSAAQNSTAAQTGKISFVDFPRSVNGIWTVWFQTGTKSAPQLTKVYVDPFRTVITGQRVHGADLMTWIFKLHTELLAGHTGETIVGIAGIVLMLSVISGILLWWPLWRHSWRSAFSIRSGMLFNYDLHKVTGIFNSPLLLVMAFTGIYLTFPAWIAPCVKFILAEHARPAPQPRSTPMAGVDRISADRVMEIVTDLYPKGRIRRLHPPSTPEGTFVVRFWQPGDANRSLGSSRVWIDPYRGTVLGVKDSKQQTAADAFISWQLPLHNGEALGLVGRWLAFVTGFAPLALYVTGFLIWRRKHRSRTQTRSPITKESPWQTS</sequence>
<reference evidence="3" key="1">
    <citation type="submission" date="2016-10" db="EMBL/GenBank/DDBJ databases">
        <authorList>
            <person name="Varghese N."/>
            <person name="Submissions S."/>
        </authorList>
    </citation>
    <scope>NUCLEOTIDE SEQUENCE [LARGE SCALE GENOMIC DNA]</scope>
    <source>
        <strain evidence="3">DSM 26348</strain>
    </source>
</reference>
<dbReference type="PANTHER" id="PTHR34219">
    <property type="entry name" value="IRON-REGULATED INNER MEMBRANE PROTEIN-RELATED"/>
    <property type="match status" value="1"/>
</dbReference>
<dbReference type="Proteomes" id="UP000199518">
    <property type="component" value="Unassembled WGS sequence"/>
</dbReference>
<keyword evidence="1" id="KW-1133">Transmembrane helix</keyword>
<dbReference type="InterPro" id="IPR005625">
    <property type="entry name" value="PepSY-ass_TM"/>
</dbReference>
<dbReference type="EMBL" id="FOQD01000002">
    <property type="protein sequence ID" value="SFH74774.1"/>
    <property type="molecule type" value="Genomic_DNA"/>
</dbReference>
<proteinExistence type="predicted"/>
<evidence type="ECO:0000256" key="1">
    <source>
        <dbReference type="SAM" id="Phobius"/>
    </source>
</evidence>
<keyword evidence="1" id="KW-0812">Transmembrane</keyword>
<organism evidence="2 3">
    <name type="scientific">Planctomicrobium piriforme</name>
    <dbReference type="NCBI Taxonomy" id="1576369"/>
    <lineage>
        <taxon>Bacteria</taxon>
        <taxon>Pseudomonadati</taxon>
        <taxon>Planctomycetota</taxon>
        <taxon>Planctomycetia</taxon>
        <taxon>Planctomycetales</taxon>
        <taxon>Planctomycetaceae</taxon>
        <taxon>Planctomicrobium</taxon>
    </lineage>
</organism>
<feature type="transmembrane region" description="Helical" evidence="1">
    <location>
        <begin position="148"/>
        <end position="170"/>
    </location>
</feature>
<keyword evidence="3" id="KW-1185">Reference proteome</keyword>
<name>A0A1I3CJJ9_9PLAN</name>
<dbReference type="Pfam" id="PF03929">
    <property type="entry name" value="PepSY_TM"/>
    <property type="match status" value="1"/>
</dbReference>
<dbReference type="RefSeq" id="WP_092047995.1">
    <property type="nucleotide sequence ID" value="NZ_FOQD01000002.1"/>
</dbReference>
<dbReference type="OrthoDB" id="9776609at2"/>
<gene>
    <name evidence="2" type="ORF">SAMN05421753_102312</name>
</gene>
<feature type="transmembrane region" description="Helical" evidence="1">
    <location>
        <begin position="341"/>
        <end position="361"/>
    </location>
</feature>
<dbReference type="AlphaFoldDB" id="A0A1I3CJJ9"/>
<dbReference type="STRING" id="1576369.SAMN05421753_102312"/>
<evidence type="ECO:0000313" key="3">
    <source>
        <dbReference type="Proteomes" id="UP000199518"/>
    </source>
</evidence>
<accession>A0A1I3CJJ9</accession>